<dbReference type="PROSITE" id="PS50011">
    <property type="entry name" value="PROTEIN_KINASE_DOM"/>
    <property type="match status" value="1"/>
</dbReference>
<proteinExistence type="predicted"/>
<name>G0W499_NAUDC</name>
<dbReference type="Gene3D" id="1.10.510.10">
    <property type="entry name" value="Transferase(Phosphotransferase) domain 1"/>
    <property type="match status" value="1"/>
</dbReference>
<organism evidence="2 3">
    <name type="scientific">Naumovozyma dairenensis (strain ATCC 10597 / BCRC 20456 / CBS 421 / NBRC 0211 / NRRL Y-12639)</name>
    <name type="common">Saccharomyces dairenensis</name>
    <dbReference type="NCBI Taxonomy" id="1071378"/>
    <lineage>
        <taxon>Eukaryota</taxon>
        <taxon>Fungi</taxon>
        <taxon>Dikarya</taxon>
        <taxon>Ascomycota</taxon>
        <taxon>Saccharomycotina</taxon>
        <taxon>Saccharomycetes</taxon>
        <taxon>Saccharomycetales</taxon>
        <taxon>Saccharomycetaceae</taxon>
        <taxon>Naumovozyma</taxon>
    </lineage>
</organism>
<dbReference type="HOGENOM" id="CLU_575025_0_0_1"/>
<dbReference type="InterPro" id="IPR008271">
    <property type="entry name" value="Ser/Thr_kinase_AS"/>
</dbReference>
<accession>G0W499</accession>
<feature type="domain" description="Protein kinase" evidence="1">
    <location>
        <begin position="144"/>
        <end position="447"/>
    </location>
</feature>
<dbReference type="InterPro" id="IPR000719">
    <property type="entry name" value="Prot_kinase_dom"/>
</dbReference>
<dbReference type="InterPro" id="IPR053083">
    <property type="entry name" value="TF_kinase-domain_protein"/>
</dbReference>
<dbReference type="PROSITE" id="PS00108">
    <property type="entry name" value="PROTEIN_KINASE_ST"/>
    <property type="match status" value="1"/>
</dbReference>
<keyword evidence="3" id="KW-1185">Reference proteome</keyword>
<protein>
    <recommendedName>
        <fullName evidence="1">Protein kinase domain-containing protein</fullName>
    </recommendedName>
</protein>
<dbReference type="InterPro" id="IPR011009">
    <property type="entry name" value="Kinase-like_dom_sf"/>
</dbReference>
<dbReference type="PANTHER" id="PTHR44305">
    <property type="entry name" value="SI:DKEY-192D15.2-RELATED"/>
    <property type="match status" value="1"/>
</dbReference>
<evidence type="ECO:0000313" key="2">
    <source>
        <dbReference type="EMBL" id="CCD22637.1"/>
    </source>
</evidence>
<gene>
    <name evidence="2" type="primary">NDAI0A04810</name>
    <name evidence="2" type="ordered locus">NDAI_0A04810</name>
</gene>
<dbReference type="GO" id="GO:0005524">
    <property type="term" value="F:ATP binding"/>
    <property type="evidence" value="ECO:0007669"/>
    <property type="project" value="InterPro"/>
</dbReference>
<reference evidence="2 3" key="1">
    <citation type="journal article" date="2011" name="Proc. Natl. Acad. Sci. U.S.A.">
        <title>Evolutionary erosion of yeast sex chromosomes by mating-type switching accidents.</title>
        <authorList>
            <person name="Gordon J.L."/>
            <person name="Armisen D."/>
            <person name="Proux-Wera E."/>
            <person name="Oheigeartaigh S.S."/>
            <person name="Byrne K.P."/>
            <person name="Wolfe K.H."/>
        </authorList>
    </citation>
    <scope>NUCLEOTIDE SEQUENCE [LARGE SCALE GENOMIC DNA]</scope>
    <source>
        <strain evidence="3">ATCC 10597 / BCRC 20456 / CBS 421 / NBRC 0211 / NRRL Y-12639</strain>
    </source>
</reference>
<dbReference type="GO" id="GO:0004672">
    <property type="term" value="F:protein kinase activity"/>
    <property type="evidence" value="ECO:0007669"/>
    <property type="project" value="InterPro"/>
</dbReference>
<dbReference type="Proteomes" id="UP000000689">
    <property type="component" value="Chromosome 1"/>
</dbReference>
<dbReference type="OrthoDB" id="1668230at2759"/>
<evidence type="ECO:0000313" key="3">
    <source>
        <dbReference type="Proteomes" id="UP000000689"/>
    </source>
</evidence>
<dbReference type="SUPFAM" id="SSF56112">
    <property type="entry name" value="Protein kinase-like (PK-like)"/>
    <property type="match status" value="1"/>
</dbReference>
<dbReference type="GeneID" id="11493905"/>
<dbReference type="EMBL" id="HE580267">
    <property type="protein sequence ID" value="CCD22637.1"/>
    <property type="molecule type" value="Genomic_DNA"/>
</dbReference>
<dbReference type="PANTHER" id="PTHR44305:SF2">
    <property type="entry name" value="SI:DKEY-192D15.2"/>
    <property type="match status" value="1"/>
</dbReference>
<dbReference type="SMART" id="SM00220">
    <property type="entry name" value="S_TKc"/>
    <property type="match status" value="1"/>
</dbReference>
<dbReference type="eggNOG" id="ENOG502RW7G">
    <property type="taxonomic scope" value="Eukaryota"/>
</dbReference>
<dbReference type="Pfam" id="PF00069">
    <property type="entry name" value="Pkinase"/>
    <property type="match status" value="1"/>
</dbReference>
<evidence type="ECO:0000259" key="1">
    <source>
        <dbReference type="PROSITE" id="PS50011"/>
    </source>
</evidence>
<dbReference type="RefSeq" id="XP_003667880.1">
    <property type="nucleotide sequence ID" value="XM_003667832.1"/>
</dbReference>
<sequence>MVMNPTTTPSLSPPELLSRQDYISSQSSSFPDLPYLINDFSRINISITIPSCQDTVETIKVLSRSQNNNFSDNNTYTDSFFLNQFAKQILSFENNTLLSASASASASESSQIIVDFLRDQNITIDRINSKKTIKITTQDNENIQLKINLINHGSFTQVYELTYQNLNNDKQLSSCIIKFPKNEKYSKFILNELLFYHYLHNNRLFPYQNIIYLKSSSSSSTFLPILILPKYTSTLYQFIQSIQKKNIQNNTCTNTTIQQSTNITEYKKLWMKLFKDLLLYLKLFNLKNVIHCDIKTSNIVLNERDIHDNNNFHYNDDTMIFHIIDLASSKILIPSNSNPNSNSNGSEVNNINIESTLEYCPPEIIENKFNYKFFSSQTDLYSMGLCLLSFITKFEPYQNLSFNDNNNDCNTDRITPQSNSNMTFIINTILKNNPIILNTMNLNQTYLSNWSQEISIIDDILIKRVTLDYLLNKYT</sequence>
<dbReference type="KEGG" id="ndi:NDAI_0A04810"/>
<dbReference type="AlphaFoldDB" id="G0W499"/>